<dbReference type="PANTHER" id="PTHR44329:SF246">
    <property type="entry name" value="SERINE_THREONINE-PROTEIN KINASE TNNI3K"/>
    <property type="match status" value="1"/>
</dbReference>
<dbReference type="InterPro" id="IPR036770">
    <property type="entry name" value="Ankyrin_rpt-contain_sf"/>
</dbReference>
<sequence>MRKPFGLRIAELACRLCAVMGNYKTRPRHSFSDELYRKVARGYRVLRARLESDPNVDAVEDELAASSLESFRALRAICDSKIDILEEWIELGNAPDALTWFGMSALHVAALCNNVQAVELLLNYGTNIDAVDWAQFTALHIASFFGYERVARLLLKCGAKSNQGGSVGDSPLHLAAFNGHVSVVHELLEYGASVNRKDEEGNSALHFCAKSGHARGLLLLLEADCSSVHDQNLHGDTPLHLACYGGHLECATILIERCGFDSLVKENIFSETPLHCACSGGKNLELVPFLLRQPGVNINFQGQDGHTALHSACYNGCADLVEYLLDQGADPDISAYPNLVKAVHESPINAYKQLESSGDSTSRFGQSAFHEKQTPIMWAYEKGFDPIVDILKRRKAVQNTAAFRNGRAERDSTFVTLPSPLGKLRSITKEKAEVLQLRNLLGNQHHMELAEIDFQEAIGSGSFGKVYKGVYKGKTVAVKRYRAAKFGVKSDVEMFCREVSILSRLSHPNVLKFVGACLNNPSQFALVTEYASGGSLFILLHEQKAILPLSRKLSIGLDVAKGMEYLHGLPVPVIHRDLNSHNVLLEGDTAIVADFGESRFLGSSGFDMTKQPGNLRWMAPEVFLQSTSYSTKADVFSYALCLWEIHIGDVPFSHLKPAAAALEMAYKGSRPSLARCIPEPVQAIIQQAWQERPEDRMMFSQIVAEMSHFCESTVDNLGNRTSEIFPCGSGTPFLGSMEEAHFAGSSEVVACGSMLIHDLLKIVDENGYVLDACQNCSFDDDHCNMG</sequence>
<dbReference type="STRING" id="70415.A0A5S6QLB8"/>
<dbReference type="WBParaSite" id="TMUE_2000008126.1">
    <property type="protein sequence ID" value="TMUE_2000008126.1"/>
    <property type="gene ID" value="WBGene00295538"/>
</dbReference>
<feature type="domain" description="Protein kinase" evidence="4">
    <location>
        <begin position="452"/>
        <end position="709"/>
    </location>
</feature>
<evidence type="ECO:0000256" key="2">
    <source>
        <dbReference type="PROSITE-ProRule" id="PRU00023"/>
    </source>
</evidence>
<dbReference type="PRINTS" id="PR01415">
    <property type="entry name" value="ANKYRIN"/>
</dbReference>
<dbReference type="GO" id="GO:0004674">
    <property type="term" value="F:protein serine/threonine kinase activity"/>
    <property type="evidence" value="ECO:0007669"/>
    <property type="project" value="TreeGrafter"/>
</dbReference>
<proteinExistence type="inferred from homology"/>
<evidence type="ECO:0000313" key="6">
    <source>
        <dbReference type="WBParaSite" id="TMUE_2000008126.1"/>
    </source>
</evidence>
<keyword evidence="3" id="KW-0067">ATP-binding</keyword>
<feature type="repeat" description="ANK" evidence="2">
    <location>
        <begin position="167"/>
        <end position="199"/>
    </location>
</feature>
<comment type="similarity">
    <text evidence="1">Belongs to the protein kinase superfamily. TKL Ser/Thr protein kinase family.</text>
</comment>
<dbReference type="PROSITE" id="PS00107">
    <property type="entry name" value="PROTEIN_KINASE_ATP"/>
    <property type="match status" value="1"/>
</dbReference>
<dbReference type="SUPFAM" id="SSF56112">
    <property type="entry name" value="Protein kinase-like (PK-like)"/>
    <property type="match status" value="1"/>
</dbReference>
<protein>
    <submittedName>
        <fullName evidence="6">Protein kinase domain-containing protein</fullName>
    </submittedName>
</protein>
<feature type="binding site" evidence="3">
    <location>
        <position position="485"/>
    </location>
    <ligand>
        <name>ATP</name>
        <dbReference type="ChEBI" id="CHEBI:30616"/>
    </ligand>
</feature>
<evidence type="ECO:0000259" key="4">
    <source>
        <dbReference type="PROSITE" id="PS50011"/>
    </source>
</evidence>
<feature type="repeat" description="ANK" evidence="2">
    <location>
        <begin position="304"/>
        <end position="336"/>
    </location>
</feature>
<dbReference type="SUPFAM" id="SSF48403">
    <property type="entry name" value="Ankyrin repeat"/>
    <property type="match status" value="1"/>
</dbReference>
<evidence type="ECO:0000256" key="1">
    <source>
        <dbReference type="ARBA" id="ARBA00005843"/>
    </source>
</evidence>
<dbReference type="InterPro" id="IPR002110">
    <property type="entry name" value="Ankyrin_rpt"/>
</dbReference>
<reference evidence="6" key="1">
    <citation type="submission" date="2019-12" db="UniProtKB">
        <authorList>
            <consortium name="WormBaseParasite"/>
        </authorList>
    </citation>
    <scope>IDENTIFICATION</scope>
</reference>
<dbReference type="GO" id="GO:0005524">
    <property type="term" value="F:ATP binding"/>
    <property type="evidence" value="ECO:0007669"/>
    <property type="project" value="UniProtKB-UniRule"/>
</dbReference>
<dbReference type="PROSITE" id="PS50088">
    <property type="entry name" value="ANK_REPEAT"/>
    <property type="match status" value="5"/>
</dbReference>
<organism evidence="5 6">
    <name type="scientific">Trichuris muris</name>
    <name type="common">Mouse whipworm</name>
    <dbReference type="NCBI Taxonomy" id="70415"/>
    <lineage>
        <taxon>Eukaryota</taxon>
        <taxon>Metazoa</taxon>
        <taxon>Ecdysozoa</taxon>
        <taxon>Nematoda</taxon>
        <taxon>Enoplea</taxon>
        <taxon>Dorylaimia</taxon>
        <taxon>Trichinellida</taxon>
        <taxon>Trichuridae</taxon>
        <taxon>Trichuris</taxon>
    </lineage>
</organism>
<dbReference type="PANTHER" id="PTHR44329">
    <property type="entry name" value="SERINE/THREONINE-PROTEIN KINASE TNNI3K-RELATED"/>
    <property type="match status" value="1"/>
</dbReference>
<dbReference type="PROSITE" id="PS50297">
    <property type="entry name" value="ANK_REP_REGION"/>
    <property type="match status" value="5"/>
</dbReference>
<dbReference type="InterPro" id="IPR051681">
    <property type="entry name" value="Ser/Thr_Kinases-Pseudokinases"/>
</dbReference>
<dbReference type="SMART" id="SM00248">
    <property type="entry name" value="ANK"/>
    <property type="match status" value="8"/>
</dbReference>
<feature type="repeat" description="ANK" evidence="2">
    <location>
        <begin position="101"/>
        <end position="133"/>
    </location>
</feature>
<keyword evidence="3" id="KW-0547">Nucleotide-binding</keyword>
<dbReference type="InterPro" id="IPR017441">
    <property type="entry name" value="Protein_kinase_ATP_BS"/>
</dbReference>
<keyword evidence="2" id="KW-0040">ANK repeat</keyword>
<dbReference type="Proteomes" id="UP000046395">
    <property type="component" value="Unassembled WGS sequence"/>
</dbReference>
<evidence type="ECO:0000313" key="5">
    <source>
        <dbReference type="Proteomes" id="UP000046395"/>
    </source>
</evidence>
<feature type="repeat" description="ANK" evidence="2">
    <location>
        <begin position="134"/>
        <end position="166"/>
    </location>
</feature>
<dbReference type="InterPro" id="IPR000719">
    <property type="entry name" value="Prot_kinase_dom"/>
</dbReference>
<evidence type="ECO:0000256" key="3">
    <source>
        <dbReference type="PROSITE-ProRule" id="PRU10141"/>
    </source>
</evidence>
<dbReference type="InterPro" id="IPR011009">
    <property type="entry name" value="Kinase-like_dom_sf"/>
</dbReference>
<keyword evidence="5" id="KW-1185">Reference proteome</keyword>
<dbReference type="Pfam" id="PF12796">
    <property type="entry name" value="Ank_2"/>
    <property type="match status" value="3"/>
</dbReference>
<dbReference type="InterPro" id="IPR001245">
    <property type="entry name" value="Ser-Thr/Tyr_kinase_cat_dom"/>
</dbReference>
<accession>A0A5S6QLB8</accession>
<feature type="repeat" description="ANK" evidence="2">
    <location>
        <begin position="234"/>
        <end position="257"/>
    </location>
</feature>
<dbReference type="Gene3D" id="1.10.510.10">
    <property type="entry name" value="Transferase(Phosphotransferase) domain 1"/>
    <property type="match status" value="1"/>
</dbReference>
<dbReference type="Pfam" id="PF07714">
    <property type="entry name" value="PK_Tyr_Ser-Thr"/>
    <property type="match status" value="1"/>
</dbReference>
<dbReference type="PROSITE" id="PS50011">
    <property type="entry name" value="PROTEIN_KINASE_DOM"/>
    <property type="match status" value="1"/>
</dbReference>
<dbReference type="Gene3D" id="1.25.40.20">
    <property type="entry name" value="Ankyrin repeat-containing domain"/>
    <property type="match status" value="3"/>
</dbReference>
<dbReference type="AlphaFoldDB" id="A0A5S6QLB8"/>
<name>A0A5S6QLB8_TRIMR</name>